<dbReference type="PROSITE" id="PS50089">
    <property type="entry name" value="ZF_RING_2"/>
    <property type="match status" value="1"/>
</dbReference>
<evidence type="ECO:0000256" key="12">
    <source>
        <dbReference type="PROSITE-ProRule" id="PRU00175"/>
    </source>
</evidence>
<protein>
    <recommendedName>
        <fullName evidence="3">RING-type E3 ubiquitin transferase</fullName>
        <ecNumber evidence="3">2.3.2.27</ecNumber>
    </recommendedName>
</protein>
<organism evidence="15 16">
    <name type="scientific">Stephania japonica</name>
    <dbReference type="NCBI Taxonomy" id="461633"/>
    <lineage>
        <taxon>Eukaryota</taxon>
        <taxon>Viridiplantae</taxon>
        <taxon>Streptophyta</taxon>
        <taxon>Embryophyta</taxon>
        <taxon>Tracheophyta</taxon>
        <taxon>Spermatophyta</taxon>
        <taxon>Magnoliopsida</taxon>
        <taxon>Ranunculales</taxon>
        <taxon>Menispermaceae</taxon>
        <taxon>Menispermoideae</taxon>
        <taxon>Cissampelideae</taxon>
        <taxon>Stephania</taxon>
    </lineage>
</organism>
<evidence type="ECO:0000256" key="5">
    <source>
        <dbReference type="ARBA" id="ARBA00022692"/>
    </source>
</evidence>
<evidence type="ECO:0000256" key="4">
    <source>
        <dbReference type="ARBA" id="ARBA00022679"/>
    </source>
</evidence>
<keyword evidence="9" id="KW-0862">Zinc</keyword>
<keyword evidence="8" id="KW-0833">Ubl conjugation pathway</keyword>
<keyword evidence="7 12" id="KW-0863">Zinc-finger</keyword>
<feature type="transmembrane region" description="Helical" evidence="13">
    <location>
        <begin position="275"/>
        <end position="295"/>
    </location>
</feature>
<dbReference type="InterPro" id="IPR013083">
    <property type="entry name" value="Znf_RING/FYVE/PHD"/>
</dbReference>
<comment type="catalytic activity">
    <reaction evidence="1">
        <text>S-ubiquitinyl-[E2 ubiquitin-conjugating enzyme]-L-cysteine + [acceptor protein]-L-lysine = [E2 ubiquitin-conjugating enzyme]-L-cysteine + N(6)-ubiquitinyl-[acceptor protein]-L-lysine.</text>
        <dbReference type="EC" id="2.3.2.27"/>
    </reaction>
</comment>
<dbReference type="Pfam" id="PF13920">
    <property type="entry name" value="zf-C3HC4_3"/>
    <property type="match status" value="1"/>
</dbReference>
<dbReference type="Pfam" id="PF12483">
    <property type="entry name" value="GIDE"/>
    <property type="match status" value="1"/>
</dbReference>
<dbReference type="GO" id="GO:0008270">
    <property type="term" value="F:zinc ion binding"/>
    <property type="evidence" value="ECO:0007669"/>
    <property type="project" value="UniProtKB-KW"/>
</dbReference>
<dbReference type="Proteomes" id="UP001417504">
    <property type="component" value="Unassembled WGS sequence"/>
</dbReference>
<comment type="subcellular location">
    <subcellularLocation>
        <location evidence="2">Membrane</location>
        <topology evidence="2">Multi-pass membrane protein</topology>
    </subcellularLocation>
</comment>
<accession>A0AAP0JEB7</accession>
<evidence type="ECO:0000313" key="15">
    <source>
        <dbReference type="EMBL" id="KAK9131387.1"/>
    </source>
</evidence>
<feature type="domain" description="RING-type" evidence="14">
    <location>
        <begin position="344"/>
        <end position="384"/>
    </location>
</feature>
<proteinExistence type="predicted"/>
<dbReference type="Gene3D" id="3.30.40.10">
    <property type="entry name" value="Zinc/RING finger domain, C3HC4 (zinc finger)"/>
    <property type="match status" value="1"/>
</dbReference>
<evidence type="ECO:0000256" key="9">
    <source>
        <dbReference type="ARBA" id="ARBA00022833"/>
    </source>
</evidence>
<dbReference type="EMBL" id="JBBNAE010000004">
    <property type="protein sequence ID" value="KAK9131387.1"/>
    <property type="molecule type" value="Genomic_DNA"/>
</dbReference>
<name>A0AAP0JEB7_9MAGN</name>
<dbReference type="InterPro" id="IPR044247">
    <property type="entry name" value="SPL2-like"/>
</dbReference>
<dbReference type="GO" id="GO:0016020">
    <property type="term" value="C:membrane"/>
    <property type="evidence" value="ECO:0007669"/>
    <property type="project" value="UniProtKB-SubCell"/>
</dbReference>
<dbReference type="PANTHER" id="PTHR47355:SF1">
    <property type="entry name" value="E3 UBIQUITIN-PROTEIN LIGASE SPL2"/>
    <property type="match status" value="1"/>
</dbReference>
<dbReference type="EC" id="2.3.2.27" evidence="3"/>
<evidence type="ECO:0000256" key="13">
    <source>
        <dbReference type="SAM" id="Phobius"/>
    </source>
</evidence>
<evidence type="ECO:0000256" key="8">
    <source>
        <dbReference type="ARBA" id="ARBA00022786"/>
    </source>
</evidence>
<evidence type="ECO:0000256" key="3">
    <source>
        <dbReference type="ARBA" id="ARBA00012483"/>
    </source>
</evidence>
<dbReference type="SUPFAM" id="SSF57850">
    <property type="entry name" value="RING/U-box"/>
    <property type="match status" value="1"/>
</dbReference>
<dbReference type="CDD" id="cd23145">
    <property type="entry name" value="RING-HC_SPL2-like"/>
    <property type="match status" value="1"/>
</dbReference>
<sequence length="396" mass="44158">MSSNDRTLDLIARVAFASDGLVSGLALACLAVETWRKYVFASSALRQLHGAQSVQISDLRSILSSSDSDNDDKPLSDSSDRNLVVVRGVVQAKSSVDESWMNLKSKSGVLTSSNSDEPAVVLQKSQTYMYNPWTSFWGRKMNLHSLIFGRFLKEQKCASFRMVPFVLVENSHSDYAVISLEGSKHALPLITSYQHLQSIPSSPYTILQACFSQPYPIGLLNEEKILPIGKEVTAVGSCYLKEGIPQIESCKDIPYFLSDLTKDQMEADLASETTVLFWGGIVLGSVSLCLLGYAINRNWRKWYDWWQQRRHGHSRNAAASATAAALAEDQVEEEMDEIPDGQLCVICLMRRRRSAFVPCGHRVCCHRCALSVERDLSPKCPICRQTIRSSVIIFES</sequence>
<evidence type="ECO:0000256" key="6">
    <source>
        <dbReference type="ARBA" id="ARBA00022723"/>
    </source>
</evidence>
<dbReference type="GO" id="GO:0061630">
    <property type="term" value="F:ubiquitin protein ligase activity"/>
    <property type="evidence" value="ECO:0007669"/>
    <property type="project" value="UniProtKB-EC"/>
</dbReference>
<keyword evidence="4" id="KW-0808">Transferase</keyword>
<gene>
    <name evidence="15" type="ORF">Sjap_011874</name>
</gene>
<evidence type="ECO:0000256" key="11">
    <source>
        <dbReference type="ARBA" id="ARBA00023136"/>
    </source>
</evidence>
<dbReference type="InterPro" id="IPR022170">
    <property type="entry name" value="MUL1-like"/>
</dbReference>
<evidence type="ECO:0000256" key="1">
    <source>
        <dbReference type="ARBA" id="ARBA00000900"/>
    </source>
</evidence>
<evidence type="ECO:0000256" key="7">
    <source>
        <dbReference type="ARBA" id="ARBA00022771"/>
    </source>
</evidence>
<dbReference type="GO" id="GO:0016567">
    <property type="term" value="P:protein ubiquitination"/>
    <property type="evidence" value="ECO:0007669"/>
    <property type="project" value="InterPro"/>
</dbReference>
<keyword evidence="6" id="KW-0479">Metal-binding</keyword>
<keyword evidence="10 13" id="KW-1133">Transmembrane helix</keyword>
<comment type="caution">
    <text evidence="15">The sequence shown here is derived from an EMBL/GenBank/DDBJ whole genome shotgun (WGS) entry which is preliminary data.</text>
</comment>
<evidence type="ECO:0000256" key="10">
    <source>
        <dbReference type="ARBA" id="ARBA00022989"/>
    </source>
</evidence>
<dbReference type="PANTHER" id="PTHR47355">
    <property type="entry name" value="E3 UBIQUITIN-PROTEIN LIGASE SPL2"/>
    <property type="match status" value="1"/>
</dbReference>
<keyword evidence="5 13" id="KW-0812">Transmembrane</keyword>
<keyword evidence="11 13" id="KW-0472">Membrane</keyword>
<reference evidence="15 16" key="1">
    <citation type="submission" date="2024-01" db="EMBL/GenBank/DDBJ databases">
        <title>Genome assemblies of Stephania.</title>
        <authorList>
            <person name="Yang L."/>
        </authorList>
    </citation>
    <scope>NUCLEOTIDE SEQUENCE [LARGE SCALE GENOMIC DNA]</scope>
    <source>
        <strain evidence="15">QJT</strain>
        <tissue evidence="15">Leaf</tissue>
    </source>
</reference>
<dbReference type="InterPro" id="IPR001841">
    <property type="entry name" value="Znf_RING"/>
</dbReference>
<dbReference type="AlphaFoldDB" id="A0AAP0JEB7"/>
<evidence type="ECO:0000259" key="14">
    <source>
        <dbReference type="PROSITE" id="PS50089"/>
    </source>
</evidence>
<keyword evidence="16" id="KW-1185">Reference proteome</keyword>
<evidence type="ECO:0000256" key="2">
    <source>
        <dbReference type="ARBA" id="ARBA00004141"/>
    </source>
</evidence>
<evidence type="ECO:0000313" key="16">
    <source>
        <dbReference type="Proteomes" id="UP001417504"/>
    </source>
</evidence>